<evidence type="ECO:0008006" key="4">
    <source>
        <dbReference type="Google" id="ProtNLM"/>
    </source>
</evidence>
<dbReference type="EMBL" id="JAAAXJ010000005">
    <property type="protein sequence ID" value="NBJ25116.1"/>
    <property type="molecule type" value="Genomic_DNA"/>
</dbReference>
<name>A0ABW9Z268_9HYPH</name>
<comment type="caution">
    <text evidence="2">The sequence shown here is derived from an EMBL/GenBank/DDBJ whole genome shotgun (WGS) entry which is preliminary data.</text>
</comment>
<accession>A0ABW9Z268</accession>
<feature type="region of interest" description="Disordered" evidence="1">
    <location>
        <begin position="1"/>
        <end position="25"/>
    </location>
</feature>
<evidence type="ECO:0000313" key="2">
    <source>
        <dbReference type="EMBL" id="NBJ25116.1"/>
    </source>
</evidence>
<protein>
    <recommendedName>
        <fullName evidence="4">CENP-V/GFA domain-containing protein</fullName>
    </recommendedName>
</protein>
<feature type="compositionally biased region" description="Polar residues" evidence="1">
    <location>
        <begin position="1"/>
        <end position="11"/>
    </location>
</feature>
<dbReference type="RefSeq" id="WP_161725868.1">
    <property type="nucleotide sequence ID" value="NZ_JAAAXI010000025.1"/>
</dbReference>
<sequence length="107" mass="11917">MTPKTTLTDGSPVTPDHREIDPRTGMQKGYVVLSAEERAKGFVRPVRRTYRHLKCKGVTTMGQALAETYARDPYFYSGTFCAHCGTHFPVGEDGEFVWDGTDEKVGT</sequence>
<evidence type="ECO:0000313" key="3">
    <source>
        <dbReference type="Proteomes" id="UP000818323"/>
    </source>
</evidence>
<proteinExistence type="predicted"/>
<gene>
    <name evidence="2" type="ORF">GR303_12230</name>
</gene>
<evidence type="ECO:0000256" key="1">
    <source>
        <dbReference type="SAM" id="MobiDB-lite"/>
    </source>
</evidence>
<keyword evidence="3" id="KW-1185">Reference proteome</keyword>
<organism evidence="2 3">
    <name type="scientific">Microvirga arsenatis</name>
    <dbReference type="NCBI Taxonomy" id="2692265"/>
    <lineage>
        <taxon>Bacteria</taxon>
        <taxon>Pseudomonadati</taxon>
        <taxon>Pseudomonadota</taxon>
        <taxon>Alphaproteobacteria</taxon>
        <taxon>Hyphomicrobiales</taxon>
        <taxon>Methylobacteriaceae</taxon>
        <taxon>Microvirga</taxon>
    </lineage>
</organism>
<dbReference type="Proteomes" id="UP000818323">
    <property type="component" value="Unassembled WGS sequence"/>
</dbReference>
<reference evidence="2 3" key="1">
    <citation type="submission" date="2020-01" db="EMBL/GenBank/DDBJ databases">
        <title>Microvirga sp. nov., an arsenate reduction bacterium isolated from Tibet hotspring sediments.</title>
        <authorList>
            <person name="Yuan C.-G."/>
        </authorList>
    </citation>
    <scope>NUCLEOTIDE SEQUENCE [LARGE SCALE GENOMIC DNA]</scope>
    <source>
        <strain evidence="2 3">SYSU G3D203</strain>
    </source>
</reference>